<dbReference type="SMART" id="SM00331">
    <property type="entry name" value="PP2C_SIG"/>
    <property type="match status" value="1"/>
</dbReference>
<dbReference type="SMART" id="SM00332">
    <property type="entry name" value="PP2Cc"/>
    <property type="match status" value="1"/>
</dbReference>
<evidence type="ECO:0000313" key="2">
    <source>
        <dbReference type="EMBL" id="TDT43957.1"/>
    </source>
</evidence>
<protein>
    <submittedName>
        <fullName evidence="2">Protein phosphatase</fullName>
    </submittedName>
</protein>
<name>A0A4R7K1R0_9GAMM</name>
<dbReference type="SUPFAM" id="SSF81606">
    <property type="entry name" value="PP2C-like"/>
    <property type="match status" value="1"/>
</dbReference>
<accession>A0A4R7K1R0</accession>
<dbReference type="InterPro" id="IPR036457">
    <property type="entry name" value="PPM-type-like_dom_sf"/>
</dbReference>
<feature type="domain" description="PPM-type phosphatase" evidence="1">
    <location>
        <begin position="5"/>
        <end position="236"/>
    </location>
</feature>
<dbReference type="EMBL" id="SOAX01000001">
    <property type="protein sequence ID" value="TDT43957.1"/>
    <property type="molecule type" value="Genomic_DNA"/>
</dbReference>
<dbReference type="Pfam" id="PF13672">
    <property type="entry name" value="PP2C_2"/>
    <property type="match status" value="1"/>
</dbReference>
<evidence type="ECO:0000313" key="3">
    <source>
        <dbReference type="Proteomes" id="UP000295830"/>
    </source>
</evidence>
<dbReference type="AlphaFoldDB" id="A0A4R7K1R0"/>
<comment type="caution">
    <text evidence="2">The sequence shown here is derived from an EMBL/GenBank/DDBJ whole genome shotgun (WGS) entry which is preliminary data.</text>
</comment>
<dbReference type="PANTHER" id="PTHR13832">
    <property type="entry name" value="PROTEIN PHOSPHATASE 2C"/>
    <property type="match status" value="1"/>
</dbReference>
<dbReference type="GO" id="GO:0004722">
    <property type="term" value="F:protein serine/threonine phosphatase activity"/>
    <property type="evidence" value="ECO:0007669"/>
    <property type="project" value="InterPro"/>
</dbReference>
<reference evidence="2 3" key="1">
    <citation type="submission" date="2019-03" db="EMBL/GenBank/DDBJ databases">
        <title>Genomic Encyclopedia of Type Strains, Phase IV (KMG-IV): sequencing the most valuable type-strain genomes for metagenomic binning, comparative biology and taxonomic classification.</title>
        <authorList>
            <person name="Goeker M."/>
        </authorList>
    </citation>
    <scope>NUCLEOTIDE SEQUENCE [LARGE SCALE GENOMIC DNA]</scope>
    <source>
        <strain evidence="2 3">DSM 15505</strain>
    </source>
</reference>
<dbReference type="Gene3D" id="3.60.40.10">
    <property type="entry name" value="PPM-type phosphatase domain"/>
    <property type="match status" value="1"/>
</dbReference>
<gene>
    <name evidence="2" type="ORF">DES49_0056</name>
</gene>
<dbReference type="InterPro" id="IPR001932">
    <property type="entry name" value="PPM-type_phosphatase-like_dom"/>
</dbReference>
<dbReference type="CDD" id="cd00143">
    <property type="entry name" value="PP2Cc"/>
    <property type="match status" value="1"/>
</dbReference>
<dbReference type="Proteomes" id="UP000295830">
    <property type="component" value="Unassembled WGS sequence"/>
</dbReference>
<dbReference type="PANTHER" id="PTHR13832:SF827">
    <property type="entry name" value="PROTEIN PHOSPHATASE 1L"/>
    <property type="match status" value="1"/>
</dbReference>
<proteinExistence type="predicted"/>
<dbReference type="InterPro" id="IPR015655">
    <property type="entry name" value="PP2C"/>
</dbReference>
<dbReference type="OrthoDB" id="9801841at2"/>
<keyword evidence="3" id="KW-1185">Reference proteome</keyword>
<dbReference type="RefSeq" id="WP_133734395.1">
    <property type="nucleotide sequence ID" value="NZ_SOAX01000001.1"/>
</dbReference>
<dbReference type="PROSITE" id="PS51746">
    <property type="entry name" value="PPM_2"/>
    <property type="match status" value="1"/>
</dbReference>
<organism evidence="2 3">
    <name type="scientific">Halospina denitrificans</name>
    <dbReference type="NCBI Taxonomy" id="332522"/>
    <lineage>
        <taxon>Bacteria</taxon>
        <taxon>Pseudomonadati</taxon>
        <taxon>Pseudomonadota</taxon>
        <taxon>Gammaproteobacteria</taxon>
        <taxon>Halospina</taxon>
    </lineage>
</organism>
<evidence type="ECO:0000259" key="1">
    <source>
        <dbReference type="PROSITE" id="PS51746"/>
    </source>
</evidence>
<sequence>MAFRSASFTHKGGTREHNEDALLDAPQAGVWVVADGMGGHQAGDVASQMTCDTVAREVERQGSQLSVDGLRTALKDANEQIRDYARDTLDGQTVGATVIALRIRDGRYHVLWAGDSRCYRLRAGALVQISRDHSQVAELVDQGLIRPDEADGHPLAHVITRALGVDDELSLDYATGEIQPGDLFLLCSDGVSNEFGTRDLEGFLGDGKIRDASHAIMYSALVNKCGDNITCIIVNVDEGGYDPQQIRAENDADATVPVSVLNNQG</sequence>